<dbReference type="SUPFAM" id="SSF53756">
    <property type="entry name" value="UDP-Glycosyltransferase/glycogen phosphorylase"/>
    <property type="match status" value="1"/>
</dbReference>
<dbReference type="KEGG" id="shv:AAT16_04150"/>
<dbReference type="EMBL" id="FOTB01000001">
    <property type="protein sequence ID" value="SFK51154.1"/>
    <property type="molecule type" value="Genomic_DNA"/>
</dbReference>
<evidence type="ECO:0000259" key="2">
    <source>
        <dbReference type="Pfam" id="PF13439"/>
    </source>
</evidence>
<protein>
    <submittedName>
        <fullName evidence="4">Glycosyltransferase involved in cell wall bisynthesis</fullName>
    </submittedName>
</protein>
<reference evidence="5" key="2">
    <citation type="submission" date="2015-04" db="EMBL/GenBank/DDBJ databases">
        <title>Complete genome sequence of Salinicoccus halodurans strain H3B36, isolated from the Qaidam basin of China.</title>
        <authorList>
            <person name="Ma Y."/>
            <person name="Jiang K."/>
            <person name="Xue Y."/>
        </authorList>
    </citation>
    <scope>NUCLEOTIDE SEQUENCE [LARGE SCALE GENOMIC DNA]</scope>
    <source>
        <strain evidence="5">H3B36</strain>
    </source>
</reference>
<feature type="domain" description="Glycosyl transferase family 1" evidence="1">
    <location>
        <begin position="190"/>
        <end position="354"/>
    </location>
</feature>
<organism evidence="4 6">
    <name type="scientific">Salinicoccus halodurans</name>
    <dbReference type="NCBI Taxonomy" id="407035"/>
    <lineage>
        <taxon>Bacteria</taxon>
        <taxon>Bacillati</taxon>
        <taxon>Bacillota</taxon>
        <taxon>Bacilli</taxon>
        <taxon>Bacillales</taxon>
        <taxon>Staphylococcaceae</taxon>
        <taxon>Salinicoccus</taxon>
    </lineage>
</organism>
<dbReference type="InterPro" id="IPR050194">
    <property type="entry name" value="Glycosyltransferase_grp1"/>
</dbReference>
<dbReference type="InterPro" id="IPR001296">
    <property type="entry name" value="Glyco_trans_1"/>
</dbReference>
<dbReference type="EMBL" id="CP011366">
    <property type="protein sequence ID" value="AKG73476.1"/>
    <property type="molecule type" value="Genomic_DNA"/>
</dbReference>
<sequence length="393" mass="44455">MHRKMIQGVTSSLSVVFIREQVQFIEKNGYQVTVVCNKDFETSYDGMTVEHIPFEREISILQDIRTLYSLLKYLKREKPDIINFSTPKAGLLGMVAGRLAGVPTRIYIQRGLRLETAGGIKKHILYATEKTACSLSTHVIVVSDSLEREMVERKLLTREKMVRIGKGSSHGIDTKKYDPAAIDWDRLNNLRDELGIGPSDFIIGYAGRLTRDKGINELVESFISLAEHRSHVKLLLIGDFEMSDPIEERNIRSIESHARIIHCAYTGGMEYYYSLMDVFALPTYREGFSNVSIEAQAMGVPVVTFDSTGARDTIDPRRTGIIVKSNDAKGLRDALEALIDNGVKRKALSGAARKFIVDNFDRQYMHHELLKFYDSLGKRGEYDVEENDEYLGA</sequence>
<dbReference type="OrthoDB" id="9806653at2"/>
<evidence type="ECO:0000313" key="4">
    <source>
        <dbReference type="EMBL" id="SFK51154.1"/>
    </source>
</evidence>
<dbReference type="CDD" id="cd03808">
    <property type="entry name" value="GT4_CapM-like"/>
    <property type="match status" value="1"/>
</dbReference>
<dbReference type="PANTHER" id="PTHR45947">
    <property type="entry name" value="SULFOQUINOVOSYL TRANSFERASE SQD2"/>
    <property type="match status" value="1"/>
</dbReference>
<gene>
    <name evidence="3" type="ORF">AAT16_04150</name>
    <name evidence="4" type="ORF">SAMN05216235_0067</name>
</gene>
<dbReference type="Pfam" id="PF00534">
    <property type="entry name" value="Glycos_transf_1"/>
    <property type="match status" value="1"/>
</dbReference>
<dbReference type="Gene3D" id="3.40.50.2000">
    <property type="entry name" value="Glycogen Phosphorylase B"/>
    <property type="match status" value="2"/>
</dbReference>
<evidence type="ECO:0000259" key="1">
    <source>
        <dbReference type="Pfam" id="PF00534"/>
    </source>
</evidence>
<dbReference type="PANTHER" id="PTHR45947:SF3">
    <property type="entry name" value="SULFOQUINOVOSYL TRANSFERASE SQD2"/>
    <property type="match status" value="1"/>
</dbReference>
<reference evidence="4 6" key="3">
    <citation type="submission" date="2016-10" db="EMBL/GenBank/DDBJ databases">
        <authorList>
            <person name="Varghese N."/>
            <person name="Submissions S."/>
        </authorList>
    </citation>
    <scope>NUCLEOTIDE SEQUENCE [LARGE SCALE GENOMIC DNA]</scope>
    <source>
        <strain evidence="4 6">CGMCC 1.6501</strain>
    </source>
</reference>
<reference evidence="3 5" key="1">
    <citation type="journal article" date="2015" name="Int. J. Syst. Evol. Microbiol.">
        <title>Complete genome sequence of Salinicoccus halodurans H3B36, isolated from the Qaidam Basin in China.</title>
        <authorList>
            <person name="Jiang K."/>
            <person name="Xue Y."/>
            <person name="Ma Y."/>
        </authorList>
    </citation>
    <scope>NUCLEOTIDE SEQUENCE [LARGE SCALE GENOMIC DNA]</scope>
    <source>
        <strain evidence="3 5">H3B36</strain>
    </source>
</reference>
<dbReference type="Pfam" id="PF13439">
    <property type="entry name" value="Glyco_transf_4"/>
    <property type="match status" value="1"/>
</dbReference>
<dbReference type="Proteomes" id="UP000183090">
    <property type="component" value="Unassembled WGS sequence"/>
</dbReference>
<evidence type="ECO:0000313" key="5">
    <source>
        <dbReference type="Proteomes" id="UP000034029"/>
    </source>
</evidence>
<dbReference type="InterPro" id="IPR028098">
    <property type="entry name" value="Glyco_trans_4-like_N"/>
</dbReference>
<accession>A0A0F7HL16</accession>
<dbReference type="AlphaFoldDB" id="A0A0F7HL16"/>
<keyword evidence="5" id="KW-1185">Reference proteome</keyword>
<feature type="domain" description="Glycosyltransferase subfamily 4-like N-terminal" evidence="2">
    <location>
        <begin position="16"/>
        <end position="165"/>
    </location>
</feature>
<name>A0A0F7HL16_9STAP</name>
<dbReference type="RefSeq" id="WP_046789666.1">
    <property type="nucleotide sequence ID" value="NZ_CP011366.1"/>
</dbReference>
<evidence type="ECO:0000313" key="6">
    <source>
        <dbReference type="Proteomes" id="UP000183090"/>
    </source>
</evidence>
<dbReference type="GO" id="GO:0016757">
    <property type="term" value="F:glycosyltransferase activity"/>
    <property type="evidence" value="ECO:0007669"/>
    <property type="project" value="InterPro"/>
</dbReference>
<proteinExistence type="predicted"/>
<evidence type="ECO:0000313" key="3">
    <source>
        <dbReference type="EMBL" id="AKG73476.1"/>
    </source>
</evidence>
<dbReference type="Proteomes" id="UP000034029">
    <property type="component" value="Chromosome"/>
</dbReference>